<evidence type="ECO:0000313" key="3">
    <source>
        <dbReference type="EMBL" id="KER28376.1"/>
    </source>
</evidence>
<dbReference type="Pfam" id="PF00566">
    <property type="entry name" value="RabGAP-TBC"/>
    <property type="match status" value="1"/>
</dbReference>
<dbReference type="OrthoDB" id="294251at2759"/>
<feature type="compositionally biased region" description="Low complexity" evidence="1">
    <location>
        <begin position="494"/>
        <end position="525"/>
    </location>
</feature>
<feature type="region of interest" description="Disordered" evidence="1">
    <location>
        <begin position="401"/>
        <end position="527"/>
    </location>
</feature>
<dbReference type="FunFam" id="1.10.472.80:FF:000019">
    <property type="entry name" value="USP6 N-terminal like"/>
    <property type="match status" value="1"/>
</dbReference>
<organism evidence="3 4">
    <name type="scientific">Opisthorchis viverrini</name>
    <name type="common">Southeast Asian liver fluke</name>
    <dbReference type="NCBI Taxonomy" id="6198"/>
    <lineage>
        <taxon>Eukaryota</taxon>
        <taxon>Metazoa</taxon>
        <taxon>Spiralia</taxon>
        <taxon>Lophotrochozoa</taxon>
        <taxon>Platyhelminthes</taxon>
        <taxon>Trematoda</taxon>
        <taxon>Digenea</taxon>
        <taxon>Opisthorchiida</taxon>
        <taxon>Opisthorchiata</taxon>
        <taxon>Opisthorchiidae</taxon>
        <taxon>Opisthorchis</taxon>
    </lineage>
</organism>
<dbReference type="InterPro" id="IPR000195">
    <property type="entry name" value="Rab-GAP-TBC_dom"/>
</dbReference>
<dbReference type="Gene3D" id="1.10.472.80">
    <property type="entry name" value="Ypt/Rab-GAP domain of gyp1p, domain 3"/>
    <property type="match status" value="1"/>
</dbReference>
<dbReference type="FunFam" id="1.10.8.270:FF:000016">
    <property type="entry name" value="TBC1 domain family member 2A"/>
    <property type="match status" value="1"/>
</dbReference>
<dbReference type="EMBL" id="KL596700">
    <property type="protein sequence ID" value="KER28376.1"/>
    <property type="molecule type" value="Genomic_DNA"/>
</dbReference>
<feature type="compositionally biased region" description="Low complexity" evidence="1">
    <location>
        <begin position="469"/>
        <end position="482"/>
    </location>
</feature>
<reference evidence="3 4" key="1">
    <citation type="submission" date="2013-11" db="EMBL/GenBank/DDBJ databases">
        <title>Opisthorchis viverrini - life in the bile duct.</title>
        <authorList>
            <person name="Young N.D."/>
            <person name="Nagarajan N."/>
            <person name="Lin S.J."/>
            <person name="Korhonen P.K."/>
            <person name="Jex A.R."/>
            <person name="Hall R.S."/>
            <person name="Safavi-Hemami H."/>
            <person name="Kaewkong W."/>
            <person name="Bertrand D."/>
            <person name="Gao S."/>
            <person name="Seet Q."/>
            <person name="Wongkham S."/>
            <person name="Teh B.T."/>
            <person name="Wongkham C."/>
            <person name="Intapan P.M."/>
            <person name="Maleewong W."/>
            <person name="Yang X."/>
            <person name="Hu M."/>
            <person name="Wang Z."/>
            <person name="Hofmann A."/>
            <person name="Sternberg P.W."/>
            <person name="Tan P."/>
            <person name="Wang J."/>
            <person name="Gasser R.B."/>
        </authorList>
    </citation>
    <scope>NUCLEOTIDE SEQUENCE [LARGE SCALE GENOMIC DNA]</scope>
</reference>
<dbReference type="Proteomes" id="UP000054324">
    <property type="component" value="Unassembled WGS sequence"/>
</dbReference>
<dbReference type="PROSITE" id="PS50086">
    <property type="entry name" value="TBC_RABGAP"/>
    <property type="match status" value="1"/>
</dbReference>
<evidence type="ECO:0000256" key="1">
    <source>
        <dbReference type="SAM" id="MobiDB-lite"/>
    </source>
</evidence>
<dbReference type="AlphaFoldDB" id="A0A074ZMN2"/>
<dbReference type="SUPFAM" id="SSF47923">
    <property type="entry name" value="Ypt/Rab-GAP domain of gyp1p"/>
    <property type="match status" value="2"/>
</dbReference>
<dbReference type="STRING" id="6198.A0A074ZMN2"/>
<proteinExistence type="predicted"/>
<dbReference type="PANTHER" id="PTHR47219">
    <property type="entry name" value="RAB GTPASE-ACTIVATING PROTEIN 1-LIKE"/>
    <property type="match status" value="1"/>
</dbReference>
<dbReference type="GeneID" id="20327761"/>
<dbReference type="RefSeq" id="XP_009167880.1">
    <property type="nucleotide sequence ID" value="XM_009169616.1"/>
</dbReference>
<gene>
    <name evidence="3" type="ORF">T265_13594</name>
</gene>
<dbReference type="Gene3D" id="1.10.8.270">
    <property type="entry name" value="putative rabgap domain of human tbc1 domain family member 14 like domains"/>
    <property type="match status" value="1"/>
</dbReference>
<dbReference type="PANTHER" id="PTHR47219:SF25">
    <property type="entry name" value="RAB-GAP TBC DOMAIN-CONTAINING PROTEIN"/>
    <property type="match status" value="1"/>
</dbReference>
<feature type="non-terminal residue" evidence="3">
    <location>
        <position position="1"/>
    </location>
</feature>
<evidence type="ECO:0000259" key="2">
    <source>
        <dbReference type="PROSITE" id="PS50086"/>
    </source>
</evidence>
<dbReference type="GO" id="GO:0031267">
    <property type="term" value="F:small GTPase binding"/>
    <property type="evidence" value="ECO:0007669"/>
    <property type="project" value="TreeGrafter"/>
</dbReference>
<dbReference type="SMART" id="SM00164">
    <property type="entry name" value="TBC"/>
    <property type="match status" value="1"/>
</dbReference>
<protein>
    <recommendedName>
        <fullName evidence="2">Rab-GAP TBC domain-containing protein</fullName>
    </recommendedName>
</protein>
<sequence length="871" mass="97785">YTFSCISPGGLAKDDISIRIGKARAAFANLRHLWRRRDISFSVKGRVYNAAMRSILLYGSETGPLRAEDVKRLSVFDHRCLRSIARIWWEHRISNSEPLFFIFLCYSPISPDGVPEKGLTEEEKKMLQRALATSIHLDQIDKDINRTFRNTTYFRARYGSRQQSLFHILAAYSVYNTEVGYCQGMSELVGLFLTYIIEEEDAFWALSQLMGGNRYKMHGVYVHNFPGLYRLFEHHERVVKRLLPSVSKHFTEQDLSTSTYALKWFMQCFLDRLPVSLVLRLWDIFLLEGEKILIAMAYNILKMHKKRLLRMDQAQLTCFFQDELVKDFQFDDDTVIESLKDCLEQLRRSKLDQPPPPTIDMLPRRSIGSPGAELVWQSQPLFSPRDLGRTPALEANKLVSESGSLKSVSRRSGPSRSVITTQKQRSKQSPSLTSSPGMATSASILTMKAMSNRSRGTQVTVTQKTVEDTPSSPASSVSRTSRGAGRSESQLIKVSRPPSSCGTSSPRSSRLSVSSQQSRQSPVTSGLAGLDYGFATTDSKRHQAAKASYMSPIADRIRNLRSGDSKTSFQTNNVVLISVRPRKLETNHEQVVDRLANMMAERAHMKSPNLEKHDSDRLGRWSSERVVFLGSRDVPVSSISSTSGLEDNDQPWQLRCEDLRKRDGHRKRHGDTSSLWSSGSSYGRNELARVAGSAEASTLSTKQKDGTLVAPDTPHVDVIRTSPSDRNDDTRLVSSVDPNENPSKNGTSNGFSRTNVPRRTSLNSICSRSQSNVVCGPKPTQSVTSSVRWKSPTVLYTPIQKHQSFHVVIPRPKAPPTVEIQMPPSKLVHSSSNKRIRVRSVSSRSDVNLLRFVCGVCHQGLTLRKNQNEPA</sequence>
<dbReference type="KEGG" id="ovi:T265_13594"/>
<dbReference type="InterPro" id="IPR035969">
    <property type="entry name" value="Rab-GAP_TBC_sf"/>
</dbReference>
<feature type="domain" description="Rab-GAP TBC" evidence="2">
    <location>
        <begin position="118"/>
        <end position="289"/>
    </location>
</feature>
<dbReference type="InterPro" id="IPR050302">
    <property type="entry name" value="Rab_GAP_TBC_domain"/>
</dbReference>
<feature type="compositionally biased region" description="Polar residues" evidence="1">
    <location>
        <begin position="732"/>
        <end position="757"/>
    </location>
</feature>
<feature type="region of interest" description="Disordered" evidence="1">
    <location>
        <begin position="693"/>
        <end position="757"/>
    </location>
</feature>
<name>A0A074ZMN2_OPIVI</name>
<accession>A0A074ZMN2</accession>
<feature type="compositionally biased region" description="Polar residues" evidence="1">
    <location>
        <begin position="419"/>
        <end position="464"/>
    </location>
</feature>
<dbReference type="GO" id="GO:0005096">
    <property type="term" value="F:GTPase activator activity"/>
    <property type="evidence" value="ECO:0007669"/>
    <property type="project" value="TreeGrafter"/>
</dbReference>
<evidence type="ECO:0000313" key="4">
    <source>
        <dbReference type="Proteomes" id="UP000054324"/>
    </source>
</evidence>
<dbReference type="CTD" id="20327761"/>
<feature type="compositionally biased region" description="Basic and acidic residues" evidence="1">
    <location>
        <begin position="714"/>
        <end position="731"/>
    </location>
</feature>
<keyword evidence="4" id="KW-1185">Reference proteome</keyword>